<protein>
    <recommendedName>
        <fullName evidence="3">Protein-export protein SecB</fullName>
    </recommendedName>
</protein>
<name>A0A381NF60_9ZZZZ</name>
<dbReference type="HAMAP" id="MF_00821">
    <property type="entry name" value="SecB"/>
    <property type="match status" value="1"/>
</dbReference>
<dbReference type="NCBIfam" id="NF004393">
    <property type="entry name" value="PRK05751.1-4"/>
    <property type="match status" value="1"/>
</dbReference>
<dbReference type="PANTHER" id="PTHR36918">
    <property type="match status" value="1"/>
</dbReference>
<dbReference type="PRINTS" id="PR01594">
    <property type="entry name" value="SECBCHAPRONE"/>
</dbReference>
<evidence type="ECO:0000256" key="1">
    <source>
        <dbReference type="SAM" id="MobiDB-lite"/>
    </source>
</evidence>
<dbReference type="PANTHER" id="PTHR36918:SF1">
    <property type="entry name" value="PROTEIN-EXPORT PROTEIN SECB"/>
    <property type="match status" value="1"/>
</dbReference>
<evidence type="ECO:0008006" key="3">
    <source>
        <dbReference type="Google" id="ProtNLM"/>
    </source>
</evidence>
<sequence length="180" mass="19950">MAEDENNTQAASSAQGGADQPEGPQFALQRLYLKDSSFESPRSPQAFQGQWNPKINFDIKTRSNKIQDDIYEVVLILTAEAQLEEQTAFLVEVHQAGLFLCKDFEDAQLEQLLATVCPNILFPYARESIDSFVVKGSFPALMLSPINFDALYAQKKESQAQQATEEGASENEPPASETVQ</sequence>
<dbReference type="NCBIfam" id="TIGR00809">
    <property type="entry name" value="secB"/>
    <property type="match status" value="1"/>
</dbReference>
<feature type="region of interest" description="Disordered" evidence="1">
    <location>
        <begin position="1"/>
        <end position="23"/>
    </location>
</feature>
<gene>
    <name evidence="2" type="ORF">METZ01_LOCUS6084</name>
</gene>
<feature type="compositionally biased region" description="Low complexity" evidence="1">
    <location>
        <begin position="9"/>
        <end position="18"/>
    </location>
</feature>
<dbReference type="InterPro" id="IPR035958">
    <property type="entry name" value="SecB-like_sf"/>
</dbReference>
<dbReference type="AlphaFoldDB" id="A0A381NF60"/>
<dbReference type="InterPro" id="IPR003708">
    <property type="entry name" value="SecB"/>
</dbReference>
<reference evidence="2" key="1">
    <citation type="submission" date="2018-05" db="EMBL/GenBank/DDBJ databases">
        <authorList>
            <person name="Lanie J.A."/>
            <person name="Ng W.-L."/>
            <person name="Kazmierczak K.M."/>
            <person name="Andrzejewski T.M."/>
            <person name="Davidsen T.M."/>
            <person name="Wayne K.J."/>
            <person name="Tettelin H."/>
            <person name="Glass J.I."/>
            <person name="Rusch D."/>
            <person name="Podicherti R."/>
            <person name="Tsui H.-C.T."/>
            <person name="Winkler M.E."/>
        </authorList>
    </citation>
    <scope>NUCLEOTIDE SEQUENCE</scope>
</reference>
<dbReference type="GO" id="GO:0015031">
    <property type="term" value="P:protein transport"/>
    <property type="evidence" value="ECO:0007669"/>
    <property type="project" value="InterPro"/>
</dbReference>
<dbReference type="Gene3D" id="3.10.420.10">
    <property type="entry name" value="SecB-like"/>
    <property type="match status" value="1"/>
</dbReference>
<feature type="region of interest" description="Disordered" evidence="1">
    <location>
        <begin position="157"/>
        <end position="180"/>
    </location>
</feature>
<dbReference type="Pfam" id="PF02556">
    <property type="entry name" value="SecB"/>
    <property type="match status" value="1"/>
</dbReference>
<dbReference type="EMBL" id="UINC01000321">
    <property type="protein sequence ID" value="SUZ53230.1"/>
    <property type="molecule type" value="Genomic_DNA"/>
</dbReference>
<evidence type="ECO:0000313" key="2">
    <source>
        <dbReference type="EMBL" id="SUZ53230.1"/>
    </source>
</evidence>
<proteinExistence type="inferred from homology"/>
<dbReference type="GO" id="GO:0051082">
    <property type="term" value="F:unfolded protein binding"/>
    <property type="evidence" value="ECO:0007669"/>
    <property type="project" value="InterPro"/>
</dbReference>
<dbReference type="GO" id="GO:0051262">
    <property type="term" value="P:protein tetramerization"/>
    <property type="evidence" value="ECO:0007669"/>
    <property type="project" value="InterPro"/>
</dbReference>
<accession>A0A381NF60</accession>
<organism evidence="2">
    <name type="scientific">marine metagenome</name>
    <dbReference type="NCBI Taxonomy" id="408172"/>
    <lineage>
        <taxon>unclassified sequences</taxon>
        <taxon>metagenomes</taxon>
        <taxon>ecological metagenomes</taxon>
    </lineage>
</organism>
<dbReference type="SUPFAM" id="SSF54611">
    <property type="entry name" value="SecB-like"/>
    <property type="match status" value="1"/>
</dbReference>